<evidence type="ECO:0000313" key="2">
    <source>
        <dbReference type="Proteomes" id="UP001160483"/>
    </source>
</evidence>
<sequence>MGPWPKESQWPHPRLFRDANELFITNTAFRKRARDITTWTLRLKDHCIFNQIDYIICSQRTKKLCSNTQSWGGTLTPSDDKLVTLDFDLRALRELRRRQEQARSSEAETRLATHFLAHASRYRTLHRQILDKNLADLPQQRKIANQHLDNHSSLYTTGCERLFWLHAARPPY</sequence>
<comment type="caution">
    <text evidence="1">The sequence shown here is derived from an EMBL/GenBank/DDBJ whole genome shotgun (WGS) entry which is preliminary data.</text>
</comment>
<proteinExistence type="predicted"/>
<reference evidence="1" key="1">
    <citation type="submission" date="2021-11" db="EMBL/GenBank/DDBJ databases">
        <authorList>
            <person name="Islam A."/>
            <person name="Islam S."/>
            <person name="Flora M.S."/>
            <person name="Rahman M."/>
            <person name="Ziaur R.M."/>
            <person name="Epstein J.H."/>
            <person name="Hassan M."/>
            <person name="Klassen M."/>
            <person name="Woodard K."/>
            <person name="Webb A."/>
            <person name="Webby R.J."/>
            <person name="El Zowalaty M.E."/>
        </authorList>
    </citation>
    <scope>NUCLEOTIDE SEQUENCE</scope>
    <source>
        <strain evidence="1">Pbs3</strain>
    </source>
</reference>
<evidence type="ECO:0000313" key="1">
    <source>
        <dbReference type="EMBL" id="CAH0482890.1"/>
    </source>
</evidence>
<protein>
    <recommendedName>
        <fullName evidence="3">Endonuclease/exonuclease/phosphatase domain-containing protein</fullName>
    </recommendedName>
</protein>
<organism evidence="1 2">
    <name type="scientific">Peronospora belbahrii</name>
    <dbReference type="NCBI Taxonomy" id="622444"/>
    <lineage>
        <taxon>Eukaryota</taxon>
        <taxon>Sar</taxon>
        <taxon>Stramenopiles</taxon>
        <taxon>Oomycota</taxon>
        <taxon>Peronosporomycetes</taxon>
        <taxon>Peronosporales</taxon>
        <taxon>Peronosporaceae</taxon>
        <taxon>Peronospora</taxon>
    </lineage>
</organism>
<accession>A0AAU9LBR5</accession>
<dbReference type="AlphaFoldDB" id="A0AAU9LBR5"/>
<name>A0AAU9LBR5_9STRA</name>
<dbReference type="Proteomes" id="UP001160483">
    <property type="component" value="Unassembled WGS sequence"/>
</dbReference>
<evidence type="ECO:0008006" key="3">
    <source>
        <dbReference type="Google" id="ProtNLM"/>
    </source>
</evidence>
<dbReference type="EMBL" id="CAKKTJ010000336">
    <property type="protein sequence ID" value="CAH0482890.1"/>
    <property type="molecule type" value="Genomic_DNA"/>
</dbReference>
<gene>
    <name evidence="1" type="ORF">PBS003_LOCUS9468</name>
</gene>